<comment type="function">
    <text evidence="9">May play the central regulatory role in sporulation. It may be an element of the effector pathway responsible for the activation of sporulation genes in response to nutritional stress. Spo0A may act in concert with spo0H (a sigma factor) to control the expression of some genes that are critical to the sporulation process.</text>
</comment>
<evidence type="ECO:0000256" key="8">
    <source>
        <dbReference type="ARBA" id="ARBA00023163"/>
    </source>
</evidence>
<evidence type="ECO:0000313" key="15">
    <source>
        <dbReference type="Proteomes" id="UP001299235"/>
    </source>
</evidence>
<organism evidence="14 15">
    <name type="scientific">Hominisplanchenecus faecis</name>
    <dbReference type="NCBI Taxonomy" id="2885351"/>
    <lineage>
        <taxon>Bacteria</taxon>
        <taxon>Bacillati</taxon>
        <taxon>Bacillota</taxon>
        <taxon>Clostridia</taxon>
        <taxon>Lachnospirales</taxon>
        <taxon>Lachnospiraceae</taxon>
        <taxon>Hominisplanchenecus</taxon>
    </lineage>
</organism>
<dbReference type="Pfam" id="PF00072">
    <property type="entry name" value="Response_reg"/>
    <property type="match status" value="1"/>
</dbReference>
<evidence type="ECO:0000256" key="6">
    <source>
        <dbReference type="ARBA" id="ARBA00023015"/>
    </source>
</evidence>
<dbReference type="InterPro" id="IPR051552">
    <property type="entry name" value="HptR"/>
</dbReference>
<evidence type="ECO:0000256" key="3">
    <source>
        <dbReference type="ARBA" id="ARBA00022490"/>
    </source>
</evidence>
<keyword evidence="5" id="KW-0902">Two-component regulatory system</keyword>
<evidence type="ECO:0000256" key="9">
    <source>
        <dbReference type="ARBA" id="ARBA00024867"/>
    </source>
</evidence>
<dbReference type="Pfam" id="PF12833">
    <property type="entry name" value="HTH_18"/>
    <property type="match status" value="1"/>
</dbReference>
<feature type="domain" description="Response regulatory" evidence="13">
    <location>
        <begin position="4"/>
        <end position="121"/>
    </location>
</feature>
<evidence type="ECO:0000259" key="12">
    <source>
        <dbReference type="PROSITE" id="PS01124"/>
    </source>
</evidence>
<evidence type="ECO:0000256" key="11">
    <source>
        <dbReference type="SAM" id="Coils"/>
    </source>
</evidence>
<dbReference type="InterPro" id="IPR011006">
    <property type="entry name" value="CheY-like_superfamily"/>
</dbReference>
<dbReference type="InterPro" id="IPR001789">
    <property type="entry name" value="Sig_transdc_resp-reg_receiver"/>
</dbReference>
<dbReference type="EMBL" id="JAJEQE010000040">
    <property type="protein sequence ID" value="MCC2149744.1"/>
    <property type="molecule type" value="Genomic_DNA"/>
</dbReference>
<keyword evidence="7" id="KW-0238">DNA-binding</keyword>
<evidence type="ECO:0000259" key="13">
    <source>
        <dbReference type="PROSITE" id="PS50110"/>
    </source>
</evidence>
<evidence type="ECO:0000313" key="14">
    <source>
        <dbReference type="EMBL" id="MCC2149744.1"/>
    </source>
</evidence>
<feature type="coiled-coil region" evidence="11">
    <location>
        <begin position="110"/>
        <end position="137"/>
    </location>
</feature>
<dbReference type="Gene3D" id="3.40.50.2300">
    <property type="match status" value="1"/>
</dbReference>
<dbReference type="InterPro" id="IPR009057">
    <property type="entry name" value="Homeodomain-like_sf"/>
</dbReference>
<comment type="caution">
    <text evidence="14">The sequence shown here is derived from an EMBL/GenBank/DDBJ whole genome shotgun (WGS) entry which is preliminary data.</text>
</comment>
<evidence type="ECO:0000256" key="7">
    <source>
        <dbReference type="ARBA" id="ARBA00023125"/>
    </source>
</evidence>
<dbReference type="SUPFAM" id="SSF52172">
    <property type="entry name" value="CheY-like"/>
    <property type="match status" value="1"/>
</dbReference>
<dbReference type="CDD" id="cd17536">
    <property type="entry name" value="REC_YesN-like"/>
    <property type="match status" value="1"/>
</dbReference>
<dbReference type="PANTHER" id="PTHR42713:SF3">
    <property type="entry name" value="TRANSCRIPTIONAL REGULATORY PROTEIN HPTR"/>
    <property type="match status" value="1"/>
</dbReference>
<name>A0ABS8EYB3_9FIRM</name>
<keyword evidence="11" id="KW-0175">Coiled coil</keyword>
<dbReference type="SUPFAM" id="SSF46689">
    <property type="entry name" value="Homeodomain-like"/>
    <property type="match status" value="2"/>
</dbReference>
<feature type="domain" description="HTH araC/xylS-type" evidence="12">
    <location>
        <begin position="434"/>
        <end position="533"/>
    </location>
</feature>
<dbReference type="InterPro" id="IPR018062">
    <property type="entry name" value="HTH_AraC-typ_CS"/>
</dbReference>
<dbReference type="InterPro" id="IPR018060">
    <property type="entry name" value="HTH_AraC"/>
</dbReference>
<feature type="modified residue" description="4-aspartylphosphate" evidence="10">
    <location>
        <position position="56"/>
    </location>
</feature>
<evidence type="ECO:0000256" key="1">
    <source>
        <dbReference type="ARBA" id="ARBA00004496"/>
    </source>
</evidence>
<evidence type="ECO:0000256" key="10">
    <source>
        <dbReference type="PROSITE-ProRule" id="PRU00169"/>
    </source>
</evidence>
<dbReference type="Gene3D" id="1.10.10.60">
    <property type="entry name" value="Homeodomain-like"/>
    <property type="match status" value="2"/>
</dbReference>
<comment type="subcellular location">
    <subcellularLocation>
        <location evidence="1">Cytoplasm</location>
    </subcellularLocation>
</comment>
<gene>
    <name evidence="14" type="ORF">LKD42_10840</name>
</gene>
<dbReference type="SMART" id="SM00342">
    <property type="entry name" value="HTH_ARAC"/>
    <property type="match status" value="1"/>
</dbReference>
<dbReference type="PANTHER" id="PTHR42713">
    <property type="entry name" value="HISTIDINE KINASE-RELATED"/>
    <property type="match status" value="1"/>
</dbReference>
<proteinExistence type="predicted"/>
<dbReference type="PROSITE" id="PS50110">
    <property type="entry name" value="RESPONSE_REGULATORY"/>
    <property type="match status" value="1"/>
</dbReference>
<keyword evidence="15" id="KW-1185">Reference proteome</keyword>
<accession>A0ABS8EYB3</accession>
<evidence type="ECO:0000256" key="4">
    <source>
        <dbReference type="ARBA" id="ARBA00022553"/>
    </source>
</evidence>
<keyword evidence="4 10" id="KW-0597">Phosphoprotein</keyword>
<dbReference type="RefSeq" id="WP_147632926.1">
    <property type="nucleotide sequence ID" value="NZ_JAJEQE010000040.1"/>
</dbReference>
<reference evidence="14 15" key="1">
    <citation type="submission" date="2021-10" db="EMBL/GenBank/DDBJ databases">
        <title>Anaerobic single-cell dispensing facilitates the cultivation of human gut bacteria.</title>
        <authorList>
            <person name="Afrizal A."/>
        </authorList>
    </citation>
    <scope>NUCLEOTIDE SEQUENCE [LARGE SCALE GENOMIC DNA]</scope>
    <source>
        <strain evidence="14 15">CLA-AA-H246</strain>
    </source>
</reference>
<evidence type="ECO:0000256" key="5">
    <source>
        <dbReference type="ARBA" id="ARBA00023012"/>
    </source>
</evidence>
<dbReference type="SMART" id="SM00448">
    <property type="entry name" value="REC"/>
    <property type="match status" value="1"/>
</dbReference>
<keyword evidence="6" id="KW-0805">Transcription regulation</keyword>
<dbReference type="Proteomes" id="UP001299235">
    <property type="component" value="Unassembled WGS sequence"/>
</dbReference>
<dbReference type="PROSITE" id="PS01124">
    <property type="entry name" value="HTH_ARAC_FAMILY_2"/>
    <property type="match status" value="1"/>
</dbReference>
<dbReference type="PROSITE" id="PS00041">
    <property type="entry name" value="HTH_ARAC_FAMILY_1"/>
    <property type="match status" value="1"/>
</dbReference>
<keyword evidence="3" id="KW-0963">Cytoplasm</keyword>
<sequence length="535" mass="62210">MNYRVVLADDEPEVLRSIQRTLDWEKYGFSVVGAFLNGLDVLEFLENHDVDIVFTDIRMPFMDGIELMHKIKEKYPYIKLVIISGYDDFQYAKEALIHGVLDYILKPINAREMSEVLQKVKDKMDTELEEKQSIQKLRNLYLENQPIIRENFLNRLVLGNIKAKALQEEKKTGLIRMGEYKYWATALAQIYQIEQKDHGETMDSQLASIYIRNLIRNSISDDIYYEAFYNPLGECILFGMNEPEEMEKILLKLNDIAKESKRVMKIKAAIGVGKIKDELIKVKESFEEAKEALSYRKMSQDGDVIYMEDIDKSEQVILLFDEKAQDKLFTAVKFGKEEDIHAVIRKMKEYLIKADMSSSSYQAYSMSVINALLVFARQQDLEIEEVFDGIPNYLEIMQKYASADTFMEWLEEQCIRLNASQGRERENKAKGIIEEAKQKIQEEFGDPDIGLEKIAAEVGLTQTYFSSLFKKETGMSFVEYLTDTRMKEAMRLLKETSEKIYVVAQKVGYLESGYFSHVFKKKYGMSPIQCRRQGQ</sequence>
<protein>
    <recommendedName>
        <fullName evidence="2">Stage 0 sporulation protein A homolog</fullName>
    </recommendedName>
</protein>
<keyword evidence="8" id="KW-0804">Transcription</keyword>
<evidence type="ECO:0000256" key="2">
    <source>
        <dbReference type="ARBA" id="ARBA00018672"/>
    </source>
</evidence>